<evidence type="ECO:0000256" key="4">
    <source>
        <dbReference type="ARBA" id="ARBA00022519"/>
    </source>
</evidence>
<dbReference type="GO" id="GO:0015740">
    <property type="term" value="P:C4-dicarboxylate transport"/>
    <property type="evidence" value="ECO:0007669"/>
    <property type="project" value="TreeGrafter"/>
</dbReference>
<evidence type="ECO:0000259" key="10">
    <source>
        <dbReference type="Pfam" id="PF04290"/>
    </source>
</evidence>
<evidence type="ECO:0000256" key="9">
    <source>
        <dbReference type="RuleBase" id="RU369079"/>
    </source>
</evidence>
<evidence type="ECO:0000256" key="3">
    <source>
        <dbReference type="ARBA" id="ARBA00022475"/>
    </source>
</evidence>
<dbReference type="AlphaFoldDB" id="A0A1B1AHR3"/>
<evidence type="ECO:0000256" key="8">
    <source>
        <dbReference type="ARBA" id="ARBA00038436"/>
    </source>
</evidence>
<protein>
    <recommendedName>
        <fullName evidence="9">TRAP transporter small permease protein</fullName>
    </recommendedName>
</protein>
<evidence type="ECO:0000256" key="7">
    <source>
        <dbReference type="ARBA" id="ARBA00023136"/>
    </source>
</evidence>
<sequence>MTAKRSGLTGAFDLLASATVVIASVAMASLVLVLAWQVIGRYVLNASPGWTEPVALTLMSISALFGAAIAVRAESHFSFPTVMESSPPVIRGFLRSVSRLIGVIFGAALSWFGFFLMIDSWSTPMAGAPAPEGLTYAGLAFGGALIGIFALERLLTGSPAKPTHEGA</sequence>
<keyword evidence="5 9" id="KW-0812">Transmembrane</keyword>
<comment type="similarity">
    <text evidence="8 9">Belongs to the TRAP transporter small permease family.</text>
</comment>
<dbReference type="PANTHER" id="PTHR35011">
    <property type="entry name" value="2,3-DIKETO-L-GULONATE TRAP TRANSPORTER SMALL PERMEASE PROTEIN YIAM"/>
    <property type="match status" value="1"/>
</dbReference>
<dbReference type="PANTHER" id="PTHR35011:SF11">
    <property type="entry name" value="TRAP TRANSPORTER SMALL PERMEASE PROTEIN"/>
    <property type="match status" value="1"/>
</dbReference>
<keyword evidence="2 9" id="KW-0813">Transport</keyword>
<reference evidence="11 12" key="1">
    <citation type="submission" date="2015-11" db="EMBL/GenBank/DDBJ databases">
        <title>Whole-Genome Sequence of Candidatus Oderbacter manganicum from the National Park Lower Oder Valley, Germany.</title>
        <authorList>
            <person name="Braun B."/>
            <person name="Liere K."/>
            <person name="Szewzyk U."/>
        </authorList>
    </citation>
    <scope>NUCLEOTIDE SEQUENCE [LARGE SCALE GENOMIC DNA]</scope>
    <source>
        <strain evidence="11 12">OTSz_A_272</strain>
    </source>
</reference>
<keyword evidence="4 9" id="KW-0997">Cell inner membrane</keyword>
<feature type="domain" description="Tripartite ATP-independent periplasmic transporters DctQ component" evidence="10">
    <location>
        <begin position="30"/>
        <end position="156"/>
    </location>
</feature>
<dbReference type="GO" id="GO:0005886">
    <property type="term" value="C:plasma membrane"/>
    <property type="evidence" value="ECO:0007669"/>
    <property type="project" value="UniProtKB-SubCell"/>
</dbReference>
<feature type="transmembrane region" description="Helical" evidence="9">
    <location>
        <begin position="100"/>
        <end position="121"/>
    </location>
</feature>
<keyword evidence="6 9" id="KW-1133">Transmembrane helix</keyword>
<dbReference type="KEGG" id="cbot:ATE48_09310"/>
<organism evidence="11 12">
    <name type="scientific">Candidatus Viadribacter manganicus</name>
    <dbReference type="NCBI Taxonomy" id="1759059"/>
    <lineage>
        <taxon>Bacteria</taxon>
        <taxon>Pseudomonadati</taxon>
        <taxon>Pseudomonadota</taxon>
        <taxon>Alphaproteobacteria</taxon>
        <taxon>Hyphomonadales</taxon>
        <taxon>Hyphomonadaceae</taxon>
        <taxon>Candidatus Viadribacter</taxon>
    </lineage>
</organism>
<dbReference type="Pfam" id="PF04290">
    <property type="entry name" value="DctQ"/>
    <property type="match status" value="1"/>
</dbReference>
<comment type="subcellular location">
    <subcellularLocation>
        <location evidence="1 9">Cell inner membrane</location>
        <topology evidence="1 9">Multi-pass membrane protein</topology>
    </subcellularLocation>
</comment>
<dbReference type="InParanoid" id="A0A1B1AHR3"/>
<feature type="transmembrane region" description="Helical" evidence="9">
    <location>
        <begin position="54"/>
        <end position="73"/>
    </location>
</feature>
<evidence type="ECO:0000256" key="2">
    <source>
        <dbReference type="ARBA" id="ARBA00022448"/>
    </source>
</evidence>
<evidence type="ECO:0000313" key="11">
    <source>
        <dbReference type="EMBL" id="ANP46104.1"/>
    </source>
</evidence>
<evidence type="ECO:0000313" key="12">
    <source>
        <dbReference type="Proteomes" id="UP000092498"/>
    </source>
</evidence>
<keyword evidence="7 9" id="KW-0472">Membrane</keyword>
<comment type="subunit">
    <text evidence="9">The complex comprises the extracytoplasmic solute receptor protein and the two transmembrane proteins.</text>
</comment>
<dbReference type="GO" id="GO:0022857">
    <property type="term" value="F:transmembrane transporter activity"/>
    <property type="evidence" value="ECO:0007669"/>
    <property type="project" value="UniProtKB-UniRule"/>
</dbReference>
<dbReference type="InterPro" id="IPR007387">
    <property type="entry name" value="TRAP_DctQ"/>
</dbReference>
<keyword evidence="12" id="KW-1185">Reference proteome</keyword>
<proteinExistence type="inferred from homology"/>
<comment type="function">
    <text evidence="9">Part of the tripartite ATP-independent periplasmic (TRAP) transport system.</text>
</comment>
<feature type="transmembrane region" description="Helical" evidence="9">
    <location>
        <begin position="12"/>
        <end position="39"/>
    </location>
</feature>
<dbReference type="EMBL" id="CP013244">
    <property type="protein sequence ID" value="ANP46104.1"/>
    <property type="molecule type" value="Genomic_DNA"/>
</dbReference>
<name>A0A1B1AHR3_9PROT</name>
<dbReference type="RefSeq" id="WP_066770520.1">
    <property type="nucleotide sequence ID" value="NZ_CP013244.1"/>
</dbReference>
<keyword evidence="3" id="KW-1003">Cell membrane</keyword>
<evidence type="ECO:0000256" key="5">
    <source>
        <dbReference type="ARBA" id="ARBA00022692"/>
    </source>
</evidence>
<evidence type="ECO:0000256" key="1">
    <source>
        <dbReference type="ARBA" id="ARBA00004429"/>
    </source>
</evidence>
<accession>A0A1B1AHR3</accession>
<dbReference type="InterPro" id="IPR055348">
    <property type="entry name" value="DctQ"/>
</dbReference>
<gene>
    <name evidence="11" type="ORF">ATE48_09310</name>
</gene>
<dbReference type="STRING" id="1759059.ATE48_09310"/>
<dbReference type="Proteomes" id="UP000092498">
    <property type="component" value="Chromosome"/>
</dbReference>
<evidence type="ECO:0000256" key="6">
    <source>
        <dbReference type="ARBA" id="ARBA00022989"/>
    </source>
</evidence>
<feature type="transmembrane region" description="Helical" evidence="9">
    <location>
        <begin position="133"/>
        <end position="151"/>
    </location>
</feature>